<dbReference type="SUPFAM" id="SSF52833">
    <property type="entry name" value="Thioredoxin-like"/>
    <property type="match status" value="1"/>
</dbReference>
<evidence type="ECO:0000256" key="1">
    <source>
        <dbReference type="ARBA" id="ARBA00008987"/>
    </source>
</evidence>
<name>A0AAV8UX74_9RHOD</name>
<evidence type="ECO:0000313" key="3">
    <source>
        <dbReference type="EMBL" id="KAJ8906223.1"/>
    </source>
</evidence>
<dbReference type="AlphaFoldDB" id="A0AAV8UX74"/>
<dbReference type="Pfam" id="PF00085">
    <property type="entry name" value="Thioredoxin"/>
    <property type="match status" value="1"/>
</dbReference>
<dbReference type="CDD" id="cd02947">
    <property type="entry name" value="TRX_family"/>
    <property type="match status" value="1"/>
</dbReference>
<proteinExistence type="inferred from homology"/>
<dbReference type="PANTHER" id="PTHR43601:SF32">
    <property type="entry name" value="THIOREDOXIN-LIKE 2-2, CHLOROPLASTIC"/>
    <property type="match status" value="1"/>
</dbReference>
<organism evidence="3 4">
    <name type="scientific">Rhodosorus marinus</name>
    <dbReference type="NCBI Taxonomy" id="101924"/>
    <lineage>
        <taxon>Eukaryota</taxon>
        <taxon>Rhodophyta</taxon>
        <taxon>Stylonematophyceae</taxon>
        <taxon>Stylonematales</taxon>
        <taxon>Stylonemataceae</taxon>
        <taxon>Rhodosorus</taxon>
    </lineage>
</organism>
<evidence type="ECO:0000259" key="2">
    <source>
        <dbReference type="PROSITE" id="PS51352"/>
    </source>
</evidence>
<gene>
    <name evidence="3" type="ORF">NDN08_002717</name>
</gene>
<feature type="domain" description="Thioredoxin" evidence="2">
    <location>
        <begin position="15"/>
        <end position="139"/>
    </location>
</feature>
<protein>
    <recommendedName>
        <fullName evidence="2">Thioredoxin domain-containing protein</fullName>
    </recommendedName>
</protein>
<dbReference type="InterPro" id="IPR013766">
    <property type="entry name" value="Thioredoxin_domain"/>
</dbReference>
<dbReference type="Gene3D" id="3.40.30.10">
    <property type="entry name" value="Glutaredoxin"/>
    <property type="match status" value="1"/>
</dbReference>
<dbReference type="EMBL" id="JAMWBK010000004">
    <property type="protein sequence ID" value="KAJ8906223.1"/>
    <property type="molecule type" value="Genomic_DNA"/>
</dbReference>
<keyword evidence="4" id="KW-1185">Reference proteome</keyword>
<dbReference type="PROSITE" id="PS51352">
    <property type="entry name" value="THIOREDOXIN_2"/>
    <property type="match status" value="1"/>
</dbReference>
<comment type="caution">
    <text evidence="3">The sequence shown here is derived from an EMBL/GenBank/DDBJ whole genome shotgun (WGS) entry which is preliminary data.</text>
</comment>
<dbReference type="Proteomes" id="UP001157974">
    <property type="component" value="Unassembled WGS sequence"/>
</dbReference>
<comment type="similarity">
    <text evidence="1">Belongs to the thioredoxin family.</text>
</comment>
<dbReference type="GO" id="GO:0045454">
    <property type="term" value="P:cell redox homeostasis"/>
    <property type="evidence" value="ECO:0007669"/>
    <property type="project" value="TreeGrafter"/>
</dbReference>
<reference evidence="3 4" key="1">
    <citation type="journal article" date="2023" name="Nat. Commun.">
        <title>Origin of minicircular mitochondrial genomes in red algae.</title>
        <authorList>
            <person name="Lee Y."/>
            <person name="Cho C.H."/>
            <person name="Lee Y.M."/>
            <person name="Park S.I."/>
            <person name="Yang J.H."/>
            <person name="West J.A."/>
            <person name="Bhattacharya D."/>
            <person name="Yoon H.S."/>
        </authorList>
    </citation>
    <scope>NUCLEOTIDE SEQUENCE [LARGE SCALE GENOMIC DNA]</scope>
    <source>
        <strain evidence="3 4">CCMP1338</strain>
        <tissue evidence="3">Whole cell</tissue>
    </source>
</reference>
<accession>A0AAV8UX74</accession>
<dbReference type="InterPro" id="IPR036249">
    <property type="entry name" value="Thioredoxin-like_sf"/>
</dbReference>
<sequence length="150" mass="16994">MDGVGFVSGAGFVKGEIASKRPRVVMNAKERDLKKVKSVEDYLKVTRKDNFSVMMFVAPNCKACDSMTHHLQALAEQHPDKEFYEMNIHENKPLAKNLGVESIPAFHFYTLQGNAPGTLENFATSSVRNLESKLAEYKRSKFDVEQYRFA</sequence>
<dbReference type="PANTHER" id="PTHR43601">
    <property type="entry name" value="THIOREDOXIN, MITOCHONDRIAL"/>
    <property type="match status" value="1"/>
</dbReference>
<evidence type="ECO:0000313" key="4">
    <source>
        <dbReference type="Proteomes" id="UP001157974"/>
    </source>
</evidence>